<organism evidence="1 2">
    <name type="scientific">Hyalomma asiaticum</name>
    <name type="common">Tick</name>
    <dbReference type="NCBI Taxonomy" id="266040"/>
    <lineage>
        <taxon>Eukaryota</taxon>
        <taxon>Metazoa</taxon>
        <taxon>Ecdysozoa</taxon>
        <taxon>Arthropoda</taxon>
        <taxon>Chelicerata</taxon>
        <taxon>Arachnida</taxon>
        <taxon>Acari</taxon>
        <taxon>Parasitiformes</taxon>
        <taxon>Ixodida</taxon>
        <taxon>Ixodoidea</taxon>
        <taxon>Ixodidae</taxon>
        <taxon>Hyalomminae</taxon>
        <taxon>Hyalomma</taxon>
    </lineage>
</organism>
<gene>
    <name evidence="1" type="ORF">HPB50_017288</name>
</gene>
<accession>A0ACB7RPW3</accession>
<sequence>MDLANLMMMAGNLGLSKEEMLKLYEQETQRLRDERAAAREAAGEAEERAVRMAALENEKLALEREKPAQDRETTVQEKELLKLQLRVADANVRARSEERASSTSRVEVPRAPNICRRKLMASLDDKRDVLDAYLQCFGRIATGQG</sequence>
<name>A0ACB7RPW3_HYAAI</name>
<protein>
    <submittedName>
        <fullName evidence="1">Uncharacterized protein</fullName>
    </submittedName>
</protein>
<proteinExistence type="predicted"/>
<evidence type="ECO:0000313" key="2">
    <source>
        <dbReference type="Proteomes" id="UP000821845"/>
    </source>
</evidence>
<reference evidence="1" key="1">
    <citation type="submission" date="2020-05" db="EMBL/GenBank/DDBJ databases">
        <title>Large-scale comparative analyses of tick genomes elucidate their genetic diversity and vector capacities.</title>
        <authorList>
            <person name="Jia N."/>
            <person name="Wang J."/>
            <person name="Shi W."/>
            <person name="Du L."/>
            <person name="Sun Y."/>
            <person name="Zhan W."/>
            <person name="Jiang J."/>
            <person name="Wang Q."/>
            <person name="Zhang B."/>
            <person name="Ji P."/>
            <person name="Sakyi L.B."/>
            <person name="Cui X."/>
            <person name="Yuan T."/>
            <person name="Jiang B."/>
            <person name="Yang W."/>
            <person name="Lam T.T.-Y."/>
            <person name="Chang Q."/>
            <person name="Ding S."/>
            <person name="Wang X."/>
            <person name="Zhu J."/>
            <person name="Ruan X."/>
            <person name="Zhao L."/>
            <person name="Wei J."/>
            <person name="Que T."/>
            <person name="Du C."/>
            <person name="Cheng J."/>
            <person name="Dai P."/>
            <person name="Han X."/>
            <person name="Huang E."/>
            <person name="Gao Y."/>
            <person name="Liu J."/>
            <person name="Shao H."/>
            <person name="Ye R."/>
            <person name="Li L."/>
            <person name="Wei W."/>
            <person name="Wang X."/>
            <person name="Wang C."/>
            <person name="Yang T."/>
            <person name="Huo Q."/>
            <person name="Li W."/>
            <person name="Guo W."/>
            <person name="Chen H."/>
            <person name="Zhou L."/>
            <person name="Ni X."/>
            <person name="Tian J."/>
            <person name="Zhou Y."/>
            <person name="Sheng Y."/>
            <person name="Liu T."/>
            <person name="Pan Y."/>
            <person name="Xia L."/>
            <person name="Li J."/>
            <person name="Zhao F."/>
            <person name="Cao W."/>
        </authorList>
    </citation>
    <scope>NUCLEOTIDE SEQUENCE</scope>
    <source>
        <strain evidence="1">Hyas-2018</strain>
    </source>
</reference>
<comment type="caution">
    <text evidence="1">The sequence shown here is derived from an EMBL/GenBank/DDBJ whole genome shotgun (WGS) entry which is preliminary data.</text>
</comment>
<evidence type="ECO:0000313" key="1">
    <source>
        <dbReference type="EMBL" id="KAH6924420.1"/>
    </source>
</evidence>
<dbReference type="Proteomes" id="UP000821845">
    <property type="component" value="Chromosome 8"/>
</dbReference>
<keyword evidence="2" id="KW-1185">Reference proteome</keyword>
<dbReference type="EMBL" id="CM023488">
    <property type="protein sequence ID" value="KAH6924420.1"/>
    <property type="molecule type" value="Genomic_DNA"/>
</dbReference>